<name>D7L040_ARALL</name>
<feature type="domain" description="RNase H type-1" evidence="1">
    <location>
        <begin position="45"/>
        <end position="170"/>
    </location>
</feature>
<organism evidence="3">
    <name type="scientific">Arabidopsis lyrata subsp. lyrata</name>
    <name type="common">Lyre-leaved rock-cress</name>
    <dbReference type="NCBI Taxonomy" id="81972"/>
    <lineage>
        <taxon>Eukaryota</taxon>
        <taxon>Viridiplantae</taxon>
        <taxon>Streptophyta</taxon>
        <taxon>Embryophyta</taxon>
        <taxon>Tracheophyta</taxon>
        <taxon>Spermatophyta</taxon>
        <taxon>Magnoliopsida</taxon>
        <taxon>eudicotyledons</taxon>
        <taxon>Gunneridae</taxon>
        <taxon>Pentapetalae</taxon>
        <taxon>rosids</taxon>
        <taxon>malvids</taxon>
        <taxon>Brassicales</taxon>
        <taxon>Brassicaceae</taxon>
        <taxon>Camelineae</taxon>
        <taxon>Arabidopsis</taxon>
    </lineage>
</organism>
<dbReference type="Gene3D" id="3.30.420.10">
    <property type="entry name" value="Ribonuclease H-like superfamily/Ribonuclease H"/>
    <property type="match status" value="1"/>
</dbReference>
<dbReference type="PANTHER" id="PTHR34146:SF3">
    <property type="entry name" value="POLYNUCLEOTIDYL TRANSFERASE, RIBONUCLEASE H-LIKE SUPERFAMILY PROTEIN"/>
    <property type="match status" value="1"/>
</dbReference>
<dbReference type="eggNOG" id="KOG1075">
    <property type="taxonomic scope" value="Eukaryota"/>
</dbReference>
<evidence type="ECO:0000313" key="2">
    <source>
        <dbReference type="EMBL" id="EFH62142.1"/>
    </source>
</evidence>
<dbReference type="InterPro" id="IPR012337">
    <property type="entry name" value="RNaseH-like_sf"/>
</dbReference>
<reference evidence="3" key="1">
    <citation type="journal article" date="2011" name="Nat. Genet.">
        <title>The Arabidopsis lyrata genome sequence and the basis of rapid genome size change.</title>
        <authorList>
            <person name="Hu T.T."/>
            <person name="Pattyn P."/>
            <person name="Bakker E.G."/>
            <person name="Cao J."/>
            <person name="Cheng J.-F."/>
            <person name="Clark R.M."/>
            <person name="Fahlgren N."/>
            <person name="Fawcett J.A."/>
            <person name="Grimwood J."/>
            <person name="Gundlach H."/>
            <person name="Haberer G."/>
            <person name="Hollister J.D."/>
            <person name="Ossowski S."/>
            <person name="Ottilar R.P."/>
            <person name="Salamov A.A."/>
            <person name="Schneeberger K."/>
            <person name="Spannagl M."/>
            <person name="Wang X."/>
            <person name="Yang L."/>
            <person name="Nasrallah M.E."/>
            <person name="Bergelson J."/>
            <person name="Carrington J.C."/>
            <person name="Gaut B.S."/>
            <person name="Schmutz J."/>
            <person name="Mayer K.F.X."/>
            <person name="Van de Peer Y."/>
            <person name="Grigoriev I.V."/>
            <person name="Nordborg M."/>
            <person name="Weigel D."/>
            <person name="Guo Y.-L."/>
        </authorList>
    </citation>
    <scope>NUCLEOTIDE SEQUENCE [LARGE SCALE GENOMIC DNA]</scope>
    <source>
        <strain evidence="3">cv. MN47</strain>
    </source>
</reference>
<dbReference type="EMBL" id="GL348715">
    <property type="protein sequence ID" value="EFH62142.1"/>
    <property type="molecule type" value="Genomic_DNA"/>
</dbReference>
<keyword evidence="3" id="KW-1185">Reference proteome</keyword>
<sequence length="183" mass="20478">MDLRLWKDAYQASNDSINNSQDRQQPTVSTTQPVISLTTPFYCCTDGSWINSDSNAGIGWSLHDIHGRCIIKSYSSVEPTSSVLETEAIALRQALFQLKRLNYRQVTFCGDSATLYHYLEKAAKQSHPPPGNKEIQRYIDDILGLSNGAYLFKFIPRSANSLADSLAKEARLKKSPLVVSWTC</sequence>
<dbReference type="SUPFAM" id="SSF53098">
    <property type="entry name" value="Ribonuclease H-like"/>
    <property type="match status" value="1"/>
</dbReference>
<dbReference type="Proteomes" id="UP000008694">
    <property type="component" value="Unassembled WGS sequence"/>
</dbReference>
<evidence type="ECO:0000313" key="3">
    <source>
        <dbReference type="Proteomes" id="UP000008694"/>
    </source>
</evidence>
<dbReference type="InterPro" id="IPR002156">
    <property type="entry name" value="RNaseH_domain"/>
</dbReference>
<dbReference type="InterPro" id="IPR036397">
    <property type="entry name" value="RNaseH_sf"/>
</dbReference>
<dbReference type="PANTHER" id="PTHR34146">
    <property type="entry name" value="POLYNUCLEOTIDYL TRANSFERASE, RIBONUCLEASE H-LIKE SUPERFAMILY PROTEIN-RELATED"/>
    <property type="match status" value="1"/>
</dbReference>
<dbReference type="GO" id="GO:0004523">
    <property type="term" value="F:RNA-DNA hybrid ribonuclease activity"/>
    <property type="evidence" value="ECO:0007669"/>
    <property type="project" value="InterPro"/>
</dbReference>
<dbReference type="Pfam" id="PF13456">
    <property type="entry name" value="RVT_3"/>
    <property type="match status" value="1"/>
</dbReference>
<accession>D7L040</accession>
<gene>
    <name evidence="2" type="ORF">ARALYDRAFT_343019</name>
</gene>
<dbReference type="HOGENOM" id="CLU_114278_0_0_1"/>
<dbReference type="CDD" id="cd06222">
    <property type="entry name" value="RNase_H_like"/>
    <property type="match status" value="1"/>
</dbReference>
<dbReference type="AlphaFoldDB" id="D7L040"/>
<evidence type="ECO:0000259" key="1">
    <source>
        <dbReference type="Pfam" id="PF13456"/>
    </source>
</evidence>
<dbReference type="InterPro" id="IPR044730">
    <property type="entry name" value="RNase_H-like_dom_plant"/>
</dbReference>
<dbReference type="Gramene" id="fgenesh1_pg.C_scaffold_3002782">
    <property type="protein sequence ID" value="fgenesh1_pg.C_scaffold_3002782"/>
    <property type="gene ID" value="fgenesh1_pg.C_scaffold_3002782"/>
</dbReference>
<dbReference type="GO" id="GO:0003676">
    <property type="term" value="F:nucleic acid binding"/>
    <property type="evidence" value="ECO:0007669"/>
    <property type="project" value="InterPro"/>
</dbReference>
<protein>
    <recommendedName>
        <fullName evidence="1">RNase H type-1 domain-containing protein</fullName>
    </recommendedName>
</protein>
<proteinExistence type="predicted"/>